<name>A0A512BY67_9HYPH</name>
<evidence type="ECO:0000313" key="3">
    <source>
        <dbReference type="Proteomes" id="UP000321085"/>
    </source>
</evidence>
<dbReference type="Proteomes" id="UP000321085">
    <property type="component" value="Unassembled WGS sequence"/>
</dbReference>
<dbReference type="AlphaFoldDB" id="A0A512BY67"/>
<accession>A0A512BY67</accession>
<evidence type="ECO:0000313" key="2">
    <source>
        <dbReference type="EMBL" id="GEO16890.1"/>
    </source>
</evidence>
<dbReference type="EMBL" id="BJYU01000079">
    <property type="protein sequence ID" value="GEO16890.1"/>
    <property type="molecule type" value="Genomic_DNA"/>
</dbReference>
<dbReference type="Pfam" id="PF13400">
    <property type="entry name" value="Tad"/>
    <property type="match status" value="1"/>
</dbReference>
<reference evidence="2 3" key="1">
    <citation type="submission" date="2019-07" db="EMBL/GenBank/DDBJ databases">
        <title>Whole genome shotgun sequence of Microvirga aerophila NBRC 106136.</title>
        <authorList>
            <person name="Hosoyama A."/>
            <person name="Uohara A."/>
            <person name="Ohji S."/>
            <person name="Ichikawa N."/>
        </authorList>
    </citation>
    <scope>NUCLEOTIDE SEQUENCE [LARGE SCALE GENOMIC DNA]</scope>
    <source>
        <strain evidence="2 3">NBRC 106136</strain>
    </source>
</reference>
<gene>
    <name evidence="2" type="ORF">MAE02_45860</name>
</gene>
<sequence length="447" mass="45334">MITALSLPVLLGGTGLGVEVSYWYVTQRSMQNAADSAAVAAATVGGSTYDAEAKAVAAKYGFQHGVKNISIETSNSASCPAGSTSTSASCYSVKITGYVPLFLSQLVGYNGTSDVTVSSGGTSTTTRQTAISTTSVALPEASPRKYCVVTLGEGGVSFESNGAPQANLDGCGLMSNGSARCNGHNLGADYGDAVGTNSGCGEVTRSNVPRLDDPYVVRWTSAPSQQKTNPCTTYYRKPDRTNGNNADAPLPASNQWAVGGTKVLSSAPATHICGDLELTGASAGTLEIQTPSEGGVLVIWNGNLEFGPHTLKTKSGSALTIIFAGSTPGVPNGTGKLDIVAPTSNLSVWKGVAIYQVATGGTSAAVAIGAAGNDPAWSITGLVYLPNSDVTFSGVVNKGSYGASCFVLVVKEMLINGTGAILNHGQCDEAGLDMPTGSGTIRGRLVS</sequence>
<evidence type="ECO:0000259" key="1">
    <source>
        <dbReference type="Pfam" id="PF13400"/>
    </source>
</evidence>
<keyword evidence="3" id="KW-1185">Reference proteome</keyword>
<feature type="domain" description="Putative Flp pilus-assembly TadG-like N-terminal" evidence="1">
    <location>
        <begin position="2"/>
        <end position="43"/>
    </location>
</feature>
<dbReference type="InterPro" id="IPR028087">
    <property type="entry name" value="Tad_N"/>
</dbReference>
<proteinExistence type="predicted"/>
<protein>
    <recommendedName>
        <fullName evidence="1">Putative Flp pilus-assembly TadG-like N-terminal domain-containing protein</fullName>
    </recommendedName>
</protein>
<comment type="caution">
    <text evidence="2">The sequence shown here is derived from an EMBL/GenBank/DDBJ whole genome shotgun (WGS) entry which is preliminary data.</text>
</comment>
<organism evidence="2 3">
    <name type="scientific">Microvirga aerophila</name>
    <dbReference type="NCBI Taxonomy" id="670291"/>
    <lineage>
        <taxon>Bacteria</taxon>
        <taxon>Pseudomonadati</taxon>
        <taxon>Pseudomonadota</taxon>
        <taxon>Alphaproteobacteria</taxon>
        <taxon>Hyphomicrobiales</taxon>
        <taxon>Methylobacteriaceae</taxon>
        <taxon>Microvirga</taxon>
    </lineage>
</organism>